<accession>A0A4P9WLF3</accession>
<feature type="domain" description="THO complex subunitTHOC2 N-terminal" evidence="7">
    <location>
        <begin position="618"/>
        <end position="694"/>
    </location>
</feature>
<sequence length="1166" mass="130329">IAAFFSHLYKRTTSLDEPVDADLAHAYVGPTTLGDPLTLPNALVDIIWLLDQHTDHTDGKGPAMSQRERLMEISRALIAKNFIPVVMMKERLEESMLQGIGLVTELKIFQRKVIRANTALLYKQVKFNLLREETEGFSKLLVELLNSLPALLDPNTHRITHEEATERRARMVNERVEVAVRNVKSLIGTFDLDPNRVLDLVLDLFLANVSDHWDFFVALIEACWPPHSVEKPGTARPGDTAPPPPIIVLEPRQVVGQTLGFKFSSYNNPDSNSTPAALSFVAAVLIKHKLVDILHLYPHLGPSDDAIPEEYEEYLKKITKKAAKSGKYSVQGAFSSPLDRGGSTSSLPPPPQSDRRNGPTPAPLSNQKAELAAALLAIGDIPHARFILDRLPTLSRMHPDIAINFCRLLQVMVDPLYRLVHPLAKAKKRVTQKLEECRAPSNTITTRSCLVFEHPHVGRSQLHAPRYRFFYGPWKDALTTVTDTAYLTKVLRVNLSFVGPHLYRDPILLGRIIAIGRAELEKNAADPAVKAGWLHIIAPYILPALSQTDSNSFLSNEIWSLIRFFPTATRYALYGEWRSKTYKDIPELKVAIASTEKDIRALLGRLSKESIRQSGRQIAKSVHSNPVLAYDQIINQLQSYDNMISFIVDASRYMTDLEFDVLSFCLIDALADSRNRLRNQNTGTNIAAWLKSLSTFSGTLFRKHPSMELAGILRYIACQLVGDSIYDLVLLQDIVSSMSGLKIVEDATDDQLHALAGGDTLRREVFVFESLRAVRRSAHRLASALIDTGYASKIPIMVASMRQQAIHVDANRDLKVTAWTHDYCQRTLTHYIDFLSSTIGSAEYEKIMPDISVLCLEFGLDPPAAFQIARPRFASVMKVVSCCIGGDSTGPTELSTVGDQSAGAPTPMDTDPPTAASAAAPSFPPMSSDPDSRLVDPSTNPVWHPGLHSTIRAVVPLLPAKAWHGISPYFYVTFWQLTLYDVFVPTERYEAEISRQTKLVTLLENDRSPDSGTRRKKEKEKALTNIRILKAERVHQEENHKKVLKRLKAESEYWFATSRTRNDIISSMIQYCVYPRSILSPTDAMYCAKFILLMHSIGTRNIPSVSLYDRIMNRDSVYATILAATENGAKHYGGFHAIVDWIAFWEFAWPAGKSCKRAVGAFATQF</sequence>
<feature type="region of interest" description="Disordered" evidence="5">
    <location>
        <begin position="334"/>
        <end position="365"/>
    </location>
</feature>
<feature type="region of interest" description="Disordered" evidence="5">
    <location>
        <begin position="891"/>
        <end position="939"/>
    </location>
</feature>
<dbReference type="AlphaFoldDB" id="A0A4P9WLF3"/>
<dbReference type="GO" id="GO:0003729">
    <property type="term" value="F:mRNA binding"/>
    <property type="evidence" value="ECO:0007669"/>
    <property type="project" value="TreeGrafter"/>
</dbReference>
<dbReference type="InterPro" id="IPR021418">
    <property type="entry name" value="THO_THOC2_C"/>
</dbReference>
<evidence type="ECO:0000259" key="8">
    <source>
        <dbReference type="Pfam" id="PF16134"/>
    </source>
</evidence>
<keyword evidence="10" id="KW-1185">Reference proteome</keyword>
<name>A0A4P9WLF3_9FUNG</name>
<dbReference type="InterPro" id="IPR040007">
    <property type="entry name" value="Tho2"/>
</dbReference>
<comment type="subcellular location">
    <subcellularLocation>
        <location evidence="1">Nucleus</location>
    </subcellularLocation>
</comment>
<evidence type="ECO:0000259" key="7">
    <source>
        <dbReference type="Pfam" id="PF11732"/>
    </source>
</evidence>
<dbReference type="OrthoDB" id="29024at2759"/>
<gene>
    <name evidence="9" type="ORF">BDK51DRAFT_16428</name>
</gene>
<evidence type="ECO:0000256" key="1">
    <source>
        <dbReference type="ARBA" id="ARBA00004123"/>
    </source>
</evidence>
<dbReference type="Pfam" id="PF11262">
    <property type="entry name" value="Tho2"/>
    <property type="match status" value="1"/>
</dbReference>
<proteinExistence type="inferred from homology"/>
<dbReference type="Pfam" id="PF16134">
    <property type="entry name" value="THOC2_N"/>
    <property type="match status" value="1"/>
</dbReference>
<reference evidence="10" key="1">
    <citation type="journal article" date="2018" name="Nat. Microbiol.">
        <title>Leveraging single-cell genomics to expand the fungal tree of life.</title>
        <authorList>
            <person name="Ahrendt S.R."/>
            <person name="Quandt C.A."/>
            <person name="Ciobanu D."/>
            <person name="Clum A."/>
            <person name="Salamov A."/>
            <person name="Andreopoulos B."/>
            <person name="Cheng J.F."/>
            <person name="Woyke T."/>
            <person name="Pelin A."/>
            <person name="Henrissat B."/>
            <person name="Reynolds N.K."/>
            <person name="Benny G.L."/>
            <person name="Smith M.E."/>
            <person name="James T.Y."/>
            <person name="Grigoriev I.V."/>
        </authorList>
    </citation>
    <scope>NUCLEOTIDE SEQUENCE [LARGE SCALE GENOMIC DNA]</scope>
</reference>
<organism evidence="9 10">
    <name type="scientific">Blyttiomyces helicus</name>
    <dbReference type="NCBI Taxonomy" id="388810"/>
    <lineage>
        <taxon>Eukaryota</taxon>
        <taxon>Fungi</taxon>
        <taxon>Fungi incertae sedis</taxon>
        <taxon>Chytridiomycota</taxon>
        <taxon>Chytridiomycota incertae sedis</taxon>
        <taxon>Chytridiomycetes</taxon>
        <taxon>Chytridiomycetes incertae sedis</taxon>
        <taxon>Blyttiomyces</taxon>
    </lineage>
</organism>
<dbReference type="InterPro" id="IPR021726">
    <property type="entry name" value="THO_THOC2_N"/>
</dbReference>
<feature type="compositionally biased region" description="Low complexity" evidence="5">
    <location>
        <begin position="904"/>
        <end position="929"/>
    </location>
</feature>
<dbReference type="PANTHER" id="PTHR21597:SF0">
    <property type="entry name" value="THO COMPLEX SUBUNIT 2"/>
    <property type="match status" value="1"/>
</dbReference>
<protein>
    <recommendedName>
        <fullName evidence="3">THO complex subunit 2</fullName>
    </recommendedName>
</protein>
<evidence type="ECO:0000313" key="10">
    <source>
        <dbReference type="Proteomes" id="UP000269721"/>
    </source>
</evidence>
<comment type="similarity">
    <text evidence="2">Belongs to the THOC2 family.</text>
</comment>
<evidence type="ECO:0000256" key="5">
    <source>
        <dbReference type="SAM" id="MobiDB-lite"/>
    </source>
</evidence>
<evidence type="ECO:0000256" key="4">
    <source>
        <dbReference type="ARBA" id="ARBA00023242"/>
    </source>
</evidence>
<dbReference type="Pfam" id="PF11732">
    <property type="entry name" value="Thoc2"/>
    <property type="match status" value="1"/>
</dbReference>
<feature type="domain" description="THO complex subunitTHOC2 C-terminal" evidence="6">
    <location>
        <begin position="963"/>
        <end position="1135"/>
    </location>
</feature>
<evidence type="ECO:0000259" key="6">
    <source>
        <dbReference type="Pfam" id="PF11262"/>
    </source>
</evidence>
<dbReference type="EMBL" id="KZ994827">
    <property type="protein sequence ID" value="RKO91960.1"/>
    <property type="molecule type" value="Genomic_DNA"/>
</dbReference>
<evidence type="ECO:0000256" key="3">
    <source>
        <dbReference type="ARBA" id="ARBA00019596"/>
    </source>
</evidence>
<dbReference type="PANTHER" id="PTHR21597">
    <property type="entry name" value="THO2 PROTEIN"/>
    <property type="match status" value="1"/>
</dbReference>
<dbReference type="GO" id="GO:0000445">
    <property type="term" value="C:THO complex part of transcription export complex"/>
    <property type="evidence" value="ECO:0007669"/>
    <property type="project" value="TreeGrafter"/>
</dbReference>
<dbReference type="GO" id="GO:0006406">
    <property type="term" value="P:mRNA export from nucleus"/>
    <property type="evidence" value="ECO:0007669"/>
    <property type="project" value="InterPro"/>
</dbReference>
<feature type="non-terminal residue" evidence="9">
    <location>
        <position position="1"/>
    </location>
</feature>
<feature type="domain" description="THO complex subunit 2 N-terminal" evidence="8">
    <location>
        <begin position="55"/>
        <end position="616"/>
    </location>
</feature>
<dbReference type="Proteomes" id="UP000269721">
    <property type="component" value="Unassembled WGS sequence"/>
</dbReference>
<dbReference type="InterPro" id="IPR032302">
    <property type="entry name" value="THOC2_N"/>
</dbReference>
<keyword evidence="4" id="KW-0539">Nucleus</keyword>
<dbReference type="GO" id="GO:0006397">
    <property type="term" value="P:mRNA processing"/>
    <property type="evidence" value="ECO:0007669"/>
    <property type="project" value="InterPro"/>
</dbReference>
<evidence type="ECO:0000313" key="9">
    <source>
        <dbReference type="EMBL" id="RKO91960.1"/>
    </source>
</evidence>
<evidence type="ECO:0000256" key="2">
    <source>
        <dbReference type="ARBA" id="ARBA00007857"/>
    </source>
</evidence>